<gene>
    <name evidence="3" type="ORF">GEV33_012641</name>
</gene>
<evidence type="ECO:0000259" key="2">
    <source>
        <dbReference type="Pfam" id="PF00078"/>
    </source>
</evidence>
<comment type="caution">
    <text evidence="3">The sequence shown here is derived from an EMBL/GenBank/DDBJ whole genome shotgun (WGS) entry which is preliminary data.</text>
</comment>
<dbReference type="PANTHER" id="PTHR19446">
    <property type="entry name" value="REVERSE TRANSCRIPTASES"/>
    <property type="match status" value="1"/>
</dbReference>
<feature type="compositionally biased region" description="Low complexity" evidence="1">
    <location>
        <begin position="269"/>
        <end position="285"/>
    </location>
</feature>
<protein>
    <recommendedName>
        <fullName evidence="2">Reverse transcriptase domain-containing protein</fullName>
    </recommendedName>
</protein>
<dbReference type="EMBL" id="JABDTM020027692">
    <property type="protein sequence ID" value="KAH0810150.1"/>
    <property type="molecule type" value="Genomic_DNA"/>
</dbReference>
<organism evidence="3 4">
    <name type="scientific">Tenebrio molitor</name>
    <name type="common">Yellow mealworm beetle</name>
    <dbReference type="NCBI Taxonomy" id="7067"/>
    <lineage>
        <taxon>Eukaryota</taxon>
        <taxon>Metazoa</taxon>
        <taxon>Ecdysozoa</taxon>
        <taxon>Arthropoda</taxon>
        <taxon>Hexapoda</taxon>
        <taxon>Insecta</taxon>
        <taxon>Pterygota</taxon>
        <taxon>Neoptera</taxon>
        <taxon>Endopterygota</taxon>
        <taxon>Coleoptera</taxon>
        <taxon>Polyphaga</taxon>
        <taxon>Cucujiformia</taxon>
        <taxon>Tenebrionidae</taxon>
        <taxon>Tenebrio</taxon>
    </lineage>
</organism>
<dbReference type="AlphaFoldDB" id="A0A8J6H8R3"/>
<feature type="compositionally biased region" description="Pro residues" evidence="1">
    <location>
        <begin position="259"/>
        <end position="268"/>
    </location>
</feature>
<evidence type="ECO:0000313" key="4">
    <source>
        <dbReference type="Proteomes" id="UP000719412"/>
    </source>
</evidence>
<feature type="compositionally biased region" description="Basic and acidic residues" evidence="1">
    <location>
        <begin position="206"/>
        <end position="221"/>
    </location>
</feature>
<accession>A0A8J6H8R3</accession>
<feature type="region of interest" description="Disordered" evidence="1">
    <location>
        <begin position="1"/>
        <end position="23"/>
    </location>
</feature>
<feature type="region of interest" description="Disordered" evidence="1">
    <location>
        <begin position="497"/>
        <end position="520"/>
    </location>
</feature>
<feature type="region of interest" description="Disordered" evidence="1">
    <location>
        <begin position="202"/>
        <end position="230"/>
    </location>
</feature>
<name>A0A8J6H8R3_TENMO</name>
<dbReference type="InterPro" id="IPR000477">
    <property type="entry name" value="RT_dom"/>
</dbReference>
<sequence>MDQTTTQPPPPNRFNRPHRDDDILTDEILPDEVEAHIKRLKNRKAPGPDELRPPIFKHLPWIAIEALTNIFNNCLQGHHFPPAWKHATTIMIPKPGKDLSDPNHTFGFRSQRSTINPILEFHTDSTRHAYLKECTLAVFLDIERAFDRVWHDGLIQKLISLRLNPNFIKIIDSFLANRTCSVKIQNFKSIPIQLHAGTVCRRHSHMDKPKEPIDRQKDPPRPHGGNRNLDQLLTINLTKFLRHRMVDIETPCRRRRDAPPPSRSPPAHPTTTATTNISTQCSPRPTARRTTTHRVHLEPDKQHHDETTPSGGGSTSSGAQHTPDDQCDTKCFSRAETIHTDSQVHSLIATQYCMGKKLAEDSIQGINNVDDQDWTNYTPDMLRIAYRIFDKEKPVPGPEKKKWSQVAEAKLRFIKLQTEAVEAELQWKKEEQEAKTKCMLEMHVILSPANCIILSHATCFFVLNSSAFSEGSPKKNKMFRTKKSTIYIDTPEKEAIRQENEEKENRLKAHKEKEDITPPSSDEREYFCLVWVTAIFENRAGEKWIKC</sequence>
<feature type="region of interest" description="Disordered" evidence="1">
    <location>
        <begin position="248"/>
        <end position="326"/>
    </location>
</feature>
<proteinExistence type="predicted"/>
<feature type="compositionally biased region" description="Basic and acidic residues" evidence="1">
    <location>
        <begin position="295"/>
        <end position="307"/>
    </location>
</feature>
<reference evidence="3" key="2">
    <citation type="submission" date="2021-08" db="EMBL/GenBank/DDBJ databases">
        <authorList>
            <person name="Eriksson T."/>
        </authorList>
    </citation>
    <scope>NUCLEOTIDE SEQUENCE</scope>
    <source>
        <strain evidence="3">Stoneville</strain>
        <tissue evidence="3">Whole head</tissue>
    </source>
</reference>
<evidence type="ECO:0000256" key="1">
    <source>
        <dbReference type="SAM" id="MobiDB-lite"/>
    </source>
</evidence>
<reference evidence="3" key="1">
    <citation type="journal article" date="2020" name="J Insects Food Feed">
        <title>The yellow mealworm (Tenebrio molitor) genome: a resource for the emerging insects as food and feed industry.</title>
        <authorList>
            <person name="Eriksson T."/>
            <person name="Andere A."/>
            <person name="Kelstrup H."/>
            <person name="Emery V."/>
            <person name="Picard C."/>
        </authorList>
    </citation>
    <scope>NUCLEOTIDE SEQUENCE</scope>
    <source>
        <strain evidence="3">Stoneville</strain>
        <tissue evidence="3">Whole head</tissue>
    </source>
</reference>
<evidence type="ECO:0000313" key="3">
    <source>
        <dbReference type="EMBL" id="KAH0810150.1"/>
    </source>
</evidence>
<feature type="domain" description="Reverse transcriptase" evidence="2">
    <location>
        <begin position="101"/>
        <end position="184"/>
    </location>
</feature>
<dbReference type="Pfam" id="PF00078">
    <property type="entry name" value="RVT_1"/>
    <property type="match status" value="1"/>
</dbReference>
<keyword evidence="4" id="KW-1185">Reference proteome</keyword>
<dbReference type="Proteomes" id="UP000719412">
    <property type="component" value="Unassembled WGS sequence"/>
</dbReference>